<reference evidence="3" key="1">
    <citation type="submission" date="2022-11" db="EMBL/GenBank/DDBJ databases">
        <title>Larsenimonas rhizosphaerae sp. nov., isolated from a tidal mudflat.</title>
        <authorList>
            <person name="Lee S.D."/>
            <person name="Kim I.S."/>
        </authorList>
    </citation>
    <scope>NUCLEOTIDE SEQUENCE</scope>
    <source>
        <strain evidence="3">GH2-1</strain>
    </source>
</reference>
<sequence length="587" mass="66444">MHKFLSGDGDTTASSPPAAEKNLDHVADKLDLLARKGREVSVVLDALKTPLVGRITRVDRQQHAFLIELAEELVMSKSRLLKGCLSLEVKQTVSGLPAAEYLDFDEIQPLELRHVNGRTGILCTMPHSFFSATRRGEIRIPFIQGLYAHAWMTIYKNSEPFRASLCNLSRGGCMIEVPLQHSGLFETDRLMHQVNIVFPNGEGFTVGARVSHLRPAGRTHFATVGLEFTTPDNDTVRRIRYFLNEMESELACRIGLETRAAHHSPIFTRPSGAVAPQEEVTVDEPESVPLIRAMREIARRLHGTLIALRNDEELPRVILYDCVETIIHMLQRKRQQCLYASGCLTDEPPLLQLALRSAIQLGDMLLSIPSFLPYVRDAIFCALLHNIGKPMMVNESMPSLSVQLTPSQKRHLSRHREVLLARLAREEWLEGHMIHRFMRESRTDPFMTIGAPPWGMDQIARIAQMFSVIRRLNGAMWPSNPGKTGMLPLEAYRDMYSLPEEYDRDWIVQYVQRHGVTPIGSLVYFSRGYLGWVMSVDARGDPVRVRVVRNLNDSEGNLSMILSRVDFDQMGEITGTVRPKDYDLMPC</sequence>
<dbReference type="EMBL" id="JAPIVE010000003">
    <property type="protein sequence ID" value="MCX2524739.1"/>
    <property type="molecule type" value="Genomic_DNA"/>
</dbReference>
<feature type="region of interest" description="Disordered" evidence="1">
    <location>
        <begin position="1"/>
        <end position="21"/>
    </location>
</feature>
<dbReference type="SUPFAM" id="SSF141371">
    <property type="entry name" value="PilZ domain-like"/>
    <property type="match status" value="1"/>
</dbReference>
<keyword evidence="4" id="KW-1185">Reference proteome</keyword>
<evidence type="ECO:0000313" key="3">
    <source>
        <dbReference type="EMBL" id="MCX2524739.1"/>
    </source>
</evidence>
<dbReference type="RefSeq" id="WP_250939337.1">
    <property type="nucleotide sequence ID" value="NZ_JAMLJK010000004.1"/>
</dbReference>
<feature type="domain" description="PilZ" evidence="2">
    <location>
        <begin position="138"/>
        <end position="243"/>
    </location>
</feature>
<comment type="caution">
    <text evidence="3">The sequence shown here is derived from an EMBL/GenBank/DDBJ whole genome shotgun (WGS) entry which is preliminary data.</text>
</comment>
<dbReference type="InterPro" id="IPR009875">
    <property type="entry name" value="PilZ_domain"/>
</dbReference>
<dbReference type="Pfam" id="PF07238">
    <property type="entry name" value="PilZ"/>
    <property type="match status" value="1"/>
</dbReference>
<dbReference type="GO" id="GO:0035438">
    <property type="term" value="F:cyclic-di-GMP binding"/>
    <property type="evidence" value="ECO:0007669"/>
    <property type="project" value="InterPro"/>
</dbReference>
<protein>
    <submittedName>
        <fullName evidence="3">PilZ domain-containing protein</fullName>
    </submittedName>
</protein>
<proteinExistence type="predicted"/>
<evidence type="ECO:0000256" key="1">
    <source>
        <dbReference type="SAM" id="MobiDB-lite"/>
    </source>
</evidence>
<gene>
    <name evidence="3" type="ORF">OQ287_10865</name>
</gene>
<evidence type="ECO:0000313" key="4">
    <source>
        <dbReference type="Proteomes" id="UP001165678"/>
    </source>
</evidence>
<dbReference type="Gene3D" id="2.40.10.220">
    <property type="entry name" value="predicted glycosyltransferase like domains"/>
    <property type="match status" value="1"/>
</dbReference>
<accession>A0AA41ZGA3</accession>
<evidence type="ECO:0000259" key="2">
    <source>
        <dbReference type="Pfam" id="PF07238"/>
    </source>
</evidence>
<organism evidence="3 4">
    <name type="scientific">Larsenimonas rhizosphaerae</name>
    <dbReference type="NCBI Taxonomy" id="2944682"/>
    <lineage>
        <taxon>Bacteria</taxon>
        <taxon>Pseudomonadati</taxon>
        <taxon>Pseudomonadota</taxon>
        <taxon>Gammaproteobacteria</taxon>
        <taxon>Oceanospirillales</taxon>
        <taxon>Halomonadaceae</taxon>
        <taxon>Larsenimonas</taxon>
    </lineage>
</organism>
<name>A0AA41ZGA3_9GAMM</name>
<dbReference type="AlphaFoldDB" id="A0AA41ZGA3"/>
<dbReference type="Proteomes" id="UP001165678">
    <property type="component" value="Unassembled WGS sequence"/>
</dbReference>